<evidence type="ECO:0000313" key="5">
    <source>
        <dbReference type="Proteomes" id="UP000566324"/>
    </source>
</evidence>
<dbReference type="Proteomes" id="UP000566324">
    <property type="component" value="Unassembled WGS sequence"/>
</dbReference>
<dbReference type="InterPro" id="IPR002470">
    <property type="entry name" value="Peptidase_S9A"/>
</dbReference>
<evidence type="ECO:0000259" key="3">
    <source>
        <dbReference type="Pfam" id="PF00326"/>
    </source>
</evidence>
<proteinExistence type="predicted"/>
<organism evidence="4 5">
    <name type="scientific">Sphingosinicella soli</name>
    <dbReference type="NCBI Taxonomy" id="333708"/>
    <lineage>
        <taxon>Bacteria</taxon>
        <taxon>Pseudomonadati</taxon>
        <taxon>Pseudomonadota</taxon>
        <taxon>Alphaproteobacteria</taxon>
        <taxon>Sphingomonadales</taxon>
        <taxon>Sphingosinicellaceae</taxon>
        <taxon>Sphingosinicella</taxon>
    </lineage>
</organism>
<dbReference type="PRINTS" id="PR00862">
    <property type="entry name" value="PROLIGOPTASE"/>
</dbReference>
<gene>
    <name evidence="4" type="ORF">GGQ98_000509</name>
</gene>
<feature type="chain" id="PRO_5031539722" evidence="2">
    <location>
        <begin position="33"/>
        <end position="694"/>
    </location>
</feature>
<dbReference type="EMBL" id="JACHNZ010000003">
    <property type="protein sequence ID" value="MBB4630904.1"/>
    <property type="molecule type" value="Genomic_DNA"/>
</dbReference>
<keyword evidence="2" id="KW-0732">Signal</keyword>
<reference evidence="4 5" key="1">
    <citation type="submission" date="2020-08" db="EMBL/GenBank/DDBJ databases">
        <title>Genomic Encyclopedia of Type Strains, Phase IV (KMG-IV): sequencing the most valuable type-strain genomes for metagenomic binning, comparative biology and taxonomic classification.</title>
        <authorList>
            <person name="Goeker M."/>
        </authorList>
    </citation>
    <scope>NUCLEOTIDE SEQUENCE [LARGE SCALE GENOMIC DNA]</scope>
    <source>
        <strain evidence="4 5">DSM 17328</strain>
    </source>
</reference>
<dbReference type="PANTHER" id="PTHR42776:SF27">
    <property type="entry name" value="DIPEPTIDYL PEPTIDASE FAMILY MEMBER 6"/>
    <property type="match status" value="1"/>
</dbReference>
<dbReference type="Gene3D" id="3.40.50.1820">
    <property type="entry name" value="alpha/beta hydrolase"/>
    <property type="match status" value="1"/>
</dbReference>
<keyword evidence="4" id="KW-0031">Aminopeptidase</keyword>
<dbReference type="SUPFAM" id="SSF53474">
    <property type="entry name" value="alpha/beta-Hydrolases"/>
    <property type="match status" value="1"/>
</dbReference>
<dbReference type="InterPro" id="IPR001375">
    <property type="entry name" value="Peptidase_S9_cat"/>
</dbReference>
<protein>
    <submittedName>
        <fullName evidence="4">Dipeptidyl aminopeptidase/acylaminoacyl peptidase</fullName>
    </submittedName>
</protein>
<feature type="domain" description="Peptidase S9 prolyl oligopeptidase catalytic" evidence="3">
    <location>
        <begin position="446"/>
        <end position="659"/>
    </location>
</feature>
<keyword evidence="1" id="KW-0378">Hydrolase</keyword>
<dbReference type="GO" id="GO:0004252">
    <property type="term" value="F:serine-type endopeptidase activity"/>
    <property type="evidence" value="ECO:0007669"/>
    <property type="project" value="InterPro"/>
</dbReference>
<evidence type="ECO:0000256" key="1">
    <source>
        <dbReference type="ARBA" id="ARBA00022801"/>
    </source>
</evidence>
<dbReference type="RefSeq" id="WP_184064634.1">
    <property type="nucleotide sequence ID" value="NZ_JACHNZ010000003.1"/>
</dbReference>
<evidence type="ECO:0000313" key="4">
    <source>
        <dbReference type="EMBL" id="MBB4630904.1"/>
    </source>
</evidence>
<feature type="signal peptide" evidence="2">
    <location>
        <begin position="1"/>
        <end position="32"/>
    </location>
</feature>
<keyword evidence="5" id="KW-1185">Reference proteome</keyword>
<dbReference type="SUPFAM" id="SSF82171">
    <property type="entry name" value="DPP6 N-terminal domain-like"/>
    <property type="match status" value="1"/>
</dbReference>
<dbReference type="Pfam" id="PF00326">
    <property type="entry name" value="Peptidase_S9"/>
    <property type="match status" value="1"/>
</dbReference>
<evidence type="ECO:0000256" key="2">
    <source>
        <dbReference type="SAM" id="SignalP"/>
    </source>
</evidence>
<keyword evidence="4" id="KW-0645">Protease</keyword>
<dbReference type="PANTHER" id="PTHR42776">
    <property type="entry name" value="SERINE PEPTIDASE S9 FAMILY MEMBER"/>
    <property type="match status" value="1"/>
</dbReference>
<comment type="caution">
    <text evidence="4">The sequence shown here is derived from an EMBL/GenBank/DDBJ whole genome shotgun (WGS) entry which is preliminary data.</text>
</comment>
<dbReference type="InterPro" id="IPR029058">
    <property type="entry name" value="AB_hydrolase_fold"/>
</dbReference>
<dbReference type="AlphaFoldDB" id="A0A7W7F5Q5"/>
<dbReference type="Gene3D" id="2.120.10.30">
    <property type="entry name" value="TolB, C-terminal domain"/>
    <property type="match status" value="1"/>
</dbReference>
<sequence>MGFDVLRPLRFRLGRQAAILAAAVFCAGAAWGTSSEAVSKPGEAARSNTLLPRDVLFASPTYSELQISPDGKQLAFFHPLNGMLNIWVAPIDDLASAAPVTRFDTRPPDGFQWSGDGRYILILKDIGGEEHHQLWIANLEKRTVINATADPAVQTKIVKVSPRHPGEILVGMNIRDRRYRDIYRIDLATGERTEVFRNDPQYIDVVADADFNIRMGVRGNTDGSWTYFRFDPAGPSAFMTIPLGSLRNSKVFGPDAQGKLTMLDSRDGDRANLVSVDLGTGEKTLLAEARRADIMEPLFDEESGALLATREDPLVSEWTVRSESVRAEFAALENAVAGPFKIAGQTPDNARWLLLETVPQRADRYSWWDRKSRTLTPLVSTRPMLDQRGVSRRIPVTIPSRDGLSLRSYLTLPKDARLGADGMPAEPAPLVLLVHGGPWLRDDLAFDPQHAWLADRGYAVLSVNFRGSSGFGSSFIAKADRKWSETMHDDLLDAAQWAIDKGVSAKDRLAVMGLSYGGYSTLVSLSFTPDVFQCGVDLAGPSNLVRLAAAMPAWWTWQKPQFLIRMGDPSTPEGAADLLRRSPISRVDAISKPLLVTNGANDPRIFPDQSQEIVDALKARGKPVTYAFYPDEGHVYAKDKTNISFAAIAEHFLSKCLGGQAEPYGDDLAGSQVEVKTGAEFVPGLMQALKAEAK</sequence>
<dbReference type="GO" id="GO:0004177">
    <property type="term" value="F:aminopeptidase activity"/>
    <property type="evidence" value="ECO:0007669"/>
    <property type="project" value="UniProtKB-KW"/>
</dbReference>
<dbReference type="GO" id="GO:0006508">
    <property type="term" value="P:proteolysis"/>
    <property type="evidence" value="ECO:0007669"/>
    <property type="project" value="InterPro"/>
</dbReference>
<accession>A0A7W7F5Q5</accession>
<name>A0A7W7F5Q5_9SPHN</name>
<dbReference type="InterPro" id="IPR011042">
    <property type="entry name" value="6-blade_b-propeller_TolB-like"/>
</dbReference>